<dbReference type="Proteomes" id="UP001501265">
    <property type="component" value="Unassembled WGS sequence"/>
</dbReference>
<gene>
    <name evidence="2" type="ORF">GCM10023220_29350</name>
</gene>
<reference evidence="3" key="1">
    <citation type="journal article" date="2019" name="Int. J. Syst. Evol. Microbiol.">
        <title>The Global Catalogue of Microorganisms (GCM) 10K type strain sequencing project: providing services to taxonomists for standard genome sequencing and annotation.</title>
        <authorList>
            <consortium name="The Broad Institute Genomics Platform"/>
            <consortium name="The Broad Institute Genome Sequencing Center for Infectious Disease"/>
            <person name="Wu L."/>
            <person name="Ma J."/>
        </authorList>
    </citation>
    <scope>NUCLEOTIDE SEQUENCE [LARGE SCALE GENOMIC DNA]</scope>
    <source>
        <strain evidence="3">JCM 18081</strain>
    </source>
</reference>
<sequence length="87" mass="9067">MHGVLVEERSRARLPSIAPEGVPREPGPALSSGVAAAKSVTGKEVGNNHAHACRRMRADAYAVVAYAQLIAIGVEKLADPLPTLTQA</sequence>
<keyword evidence="3" id="KW-1185">Reference proteome</keyword>
<proteinExistence type="predicted"/>
<feature type="compositionally biased region" description="Basic and acidic residues" evidence="1">
    <location>
        <begin position="1"/>
        <end position="11"/>
    </location>
</feature>
<evidence type="ECO:0000256" key="1">
    <source>
        <dbReference type="SAM" id="MobiDB-lite"/>
    </source>
</evidence>
<evidence type="ECO:0000313" key="3">
    <source>
        <dbReference type="Proteomes" id="UP001501265"/>
    </source>
</evidence>
<evidence type="ECO:0008006" key="4">
    <source>
        <dbReference type="Google" id="ProtNLM"/>
    </source>
</evidence>
<feature type="region of interest" description="Disordered" evidence="1">
    <location>
        <begin position="1"/>
        <end position="32"/>
    </location>
</feature>
<organism evidence="2 3">
    <name type="scientific">Streptomyces ziwulingensis</name>
    <dbReference type="NCBI Taxonomy" id="1045501"/>
    <lineage>
        <taxon>Bacteria</taxon>
        <taxon>Bacillati</taxon>
        <taxon>Actinomycetota</taxon>
        <taxon>Actinomycetes</taxon>
        <taxon>Kitasatosporales</taxon>
        <taxon>Streptomycetaceae</taxon>
        <taxon>Streptomyces</taxon>
    </lineage>
</organism>
<name>A0ABP9BU82_9ACTN</name>
<accession>A0ABP9BU82</accession>
<comment type="caution">
    <text evidence="2">The sequence shown here is derived from an EMBL/GenBank/DDBJ whole genome shotgun (WGS) entry which is preliminary data.</text>
</comment>
<evidence type="ECO:0000313" key="2">
    <source>
        <dbReference type="EMBL" id="GAA4799339.1"/>
    </source>
</evidence>
<dbReference type="EMBL" id="BAABIG010000024">
    <property type="protein sequence ID" value="GAA4799339.1"/>
    <property type="molecule type" value="Genomic_DNA"/>
</dbReference>
<protein>
    <recommendedName>
        <fullName evidence="4">Transposase</fullName>
    </recommendedName>
</protein>